<dbReference type="InterPro" id="IPR054076">
    <property type="entry name" value="ZUO1-like_ZHD"/>
</dbReference>
<keyword evidence="1" id="KW-0479">Metal-binding</keyword>
<dbReference type="InterPro" id="IPR036236">
    <property type="entry name" value="Znf_C2H2_sf"/>
</dbReference>
<dbReference type="GO" id="GO:0003676">
    <property type="term" value="F:nucleic acid binding"/>
    <property type="evidence" value="ECO:0007669"/>
    <property type="project" value="InterPro"/>
</dbReference>
<dbReference type="InterPro" id="IPR001623">
    <property type="entry name" value="DnaJ_domain"/>
</dbReference>
<feature type="domain" description="C2H2-type" evidence="7">
    <location>
        <begin position="322"/>
        <end position="351"/>
    </location>
</feature>
<dbReference type="InterPro" id="IPR022755">
    <property type="entry name" value="Znf_C2H2_jaz"/>
</dbReference>
<dbReference type="RefSeq" id="XP_015658187.1">
    <property type="nucleotide sequence ID" value="XM_015803545.1"/>
</dbReference>
<dbReference type="PROSITE" id="PS00636">
    <property type="entry name" value="DNAJ_1"/>
    <property type="match status" value="1"/>
</dbReference>
<evidence type="ECO:0000256" key="5">
    <source>
        <dbReference type="SAM" id="Coils"/>
    </source>
</evidence>
<dbReference type="PANTHER" id="PTHR44029">
    <property type="entry name" value="DNAJ HOMOLOG SUBFAMILY C MEMBER 21"/>
    <property type="match status" value="1"/>
</dbReference>
<dbReference type="GO" id="GO:0008270">
    <property type="term" value="F:zinc ion binding"/>
    <property type="evidence" value="ECO:0007669"/>
    <property type="project" value="UniProtKB-KW"/>
</dbReference>
<evidence type="ECO:0000259" key="6">
    <source>
        <dbReference type="PROSITE" id="PS50076"/>
    </source>
</evidence>
<dbReference type="SUPFAM" id="SSF46565">
    <property type="entry name" value="Chaperone J-domain"/>
    <property type="match status" value="1"/>
</dbReference>
<dbReference type="AlphaFoldDB" id="A0A0N0DV34"/>
<evidence type="ECO:0000256" key="1">
    <source>
        <dbReference type="ARBA" id="ARBA00022723"/>
    </source>
</evidence>
<dbReference type="EMBL" id="LGTL01000010">
    <property type="protein sequence ID" value="KPA79748.1"/>
    <property type="molecule type" value="Genomic_DNA"/>
</dbReference>
<dbReference type="FunFam" id="1.10.287.110:FF:000046">
    <property type="entry name" value="dnaJ homolog subfamily C member 21"/>
    <property type="match status" value="1"/>
</dbReference>
<dbReference type="SMART" id="SM00271">
    <property type="entry name" value="DnaJ"/>
    <property type="match status" value="1"/>
</dbReference>
<sequence>MTEGRIRCYYEVLEVERKATYDEIRAAYKKKSLQYHPDKNFGNQEEAAHRFKEVQNAYSILSDDNERAWYDSHREAILRGGDGTGDPDELNLYEYFTASCFDGFDDGESGFYTVYRKAFDLVVEEEADYDSRAKSWPGFGDSNGTWADVLGFYNHWRNFSTFKTFAWKDEYKVNEMEDRYSRRMAGRINSKARDGAKKEYVRTVQSLAQFVYRRDPRVKAELERQEKEEAEKKAERERQEIERLRRRREANERIWAEAAEREEREEAERAARGEAMDGSTLEMLYEKERLTKEMMRGNCGVGAHAAGFAMLEKDDDQPATSFNCPACKKQFKSENQYKEHIRSTKHKTKLKQLAAKGTDVAALMGEKTGDGADVPEE</sequence>
<dbReference type="PROSITE" id="PS00028">
    <property type="entry name" value="ZINC_FINGER_C2H2_1"/>
    <property type="match status" value="1"/>
</dbReference>
<gene>
    <name evidence="8" type="ORF">ABB37_05504</name>
</gene>
<dbReference type="OMA" id="ACKKQFK"/>
<dbReference type="GeneID" id="26905794"/>
<dbReference type="InterPro" id="IPR018253">
    <property type="entry name" value="DnaJ_domain_CS"/>
</dbReference>
<dbReference type="InterPro" id="IPR003604">
    <property type="entry name" value="Matrin/U1-like-C_Znf_C2H2"/>
</dbReference>
<dbReference type="PROSITE" id="PS50076">
    <property type="entry name" value="DNAJ_2"/>
    <property type="match status" value="1"/>
</dbReference>
<dbReference type="Pfam" id="PF00226">
    <property type="entry name" value="DnaJ"/>
    <property type="match status" value="1"/>
</dbReference>
<feature type="coiled-coil region" evidence="5">
    <location>
        <begin position="217"/>
        <end position="254"/>
    </location>
</feature>
<name>A0A0N0DV34_LEPPY</name>
<evidence type="ECO:0000313" key="8">
    <source>
        <dbReference type="EMBL" id="KPA79748.1"/>
    </source>
</evidence>
<protein>
    <submittedName>
        <fullName evidence="8">Uncharacterized protein</fullName>
    </submittedName>
</protein>
<keyword evidence="2 4" id="KW-0863">Zinc-finger</keyword>
<dbReference type="InterPro" id="IPR036869">
    <property type="entry name" value="J_dom_sf"/>
</dbReference>
<feature type="domain" description="J" evidence="6">
    <location>
        <begin position="8"/>
        <end position="74"/>
    </location>
</feature>
<dbReference type="PRINTS" id="PR00625">
    <property type="entry name" value="JDOMAIN"/>
</dbReference>
<dbReference type="CDD" id="cd06257">
    <property type="entry name" value="DnaJ"/>
    <property type="match status" value="1"/>
</dbReference>
<dbReference type="InterPro" id="IPR051964">
    <property type="entry name" value="Chaperone_stress_response"/>
</dbReference>
<keyword evidence="5" id="KW-0175">Coiled coil</keyword>
<dbReference type="PROSITE" id="PS50157">
    <property type="entry name" value="ZINC_FINGER_C2H2_2"/>
    <property type="match status" value="1"/>
</dbReference>
<organism evidence="8 9">
    <name type="scientific">Leptomonas pyrrhocoris</name>
    <name type="common">Firebug parasite</name>
    <dbReference type="NCBI Taxonomy" id="157538"/>
    <lineage>
        <taxon>Eukaryota</taxon>
        <taxon>Discoba</taxon>
        <taxon>Euglenozoa</taxon>
        <taxon>Kinetoplastea</taxon>
        <taxon>Metakinetoplastina</taxon>
        <taxon>Trypanosomatida</taxon>
        <taxon>Trypanosomatidae</taxon>
        <taxon>Leishmaniinae</taxon>
        <taxon>Leptomonas</taxon>
    </lineage>
</organism>
<evidence type="ECO:0000256" key="2">
    <source>
        <dbReference type="ARBA" id="ARBA00022771"/>
    </source>
</evidence>
<dbReference type="Pfam" id="PF21884">
    <property type="entry name" value="ZUO1-like_ZHD"/>
    <property type="match status" value="1"/>
</dbReference>
<dbReference type="PANTHER" id="PTHR44029:SF1">
    <property type="entry name" value="DNAJ HOMOLOG SUBFAMILY C MEMBER 21"/>
    <property type="match status" value="1"/>
</dbReference>
<dbReference type="SMART" id="SM00451">
    <property type="entry name" value="ZnF_U1"/>
    <property type="match status" value="1"/>
</dbReference>
<evidence type="ECO:0000256" key="4">
    <source>
        <dbReference type="PROSITE-ProRule" id="PRU00042"/>
    </source>
</evidence>
<keyword evidence="9" id="KW-1185">Reference proteome</keyword>
<evidence type="ECO:0000259" key="7">
    <source>
        <dbReference type="PROSITE" id="PS50157"/>
    </source>
</evidence>
<keyword evidence="3" id="KW-0862">Zinc</keyword>
<dbReference type="InterPro" id="IPR013087">
    <property type="entry name" value="Znf_C2H2_type"/>
</dbReference>
<proteinExistence type="predicted"/>
<dbReference type="GO" id="GO:0005737">
    <property type="term" value="C:cytoplasm"/>
    <property type="evidence" value="ECO:0007669"/>
    <property type="project" value="TreeGrafter"/>
</dbReference>
<dbReference type="Gene3D" id="3.30.160.60">
    <property type="entry name" value="Classic Zinc Finger"/>
    <property type="match status" value="1"/>
</dbReference>
<evidence type="ECO:0000313" key="9">
    <source>
        <dbReference type="Proteomes" id="UP000037923"/>
    </source>
</evidence>
<dbReference type="SUPFAM" id="SSF57667">
    <property type="entry name" value="beta-beta-alpha zinc fingers"/>
    <property type="match status" value="1"/>
</dbReference>
<dbReference type="Pfam" id="PF12171">
    <property type="entry name" value="zf-C2H2_jaz"/>
    <property type="match status" value="1"/>
</dbReference>
<evidence type="ECO:0000256" key="3">
    <source>
        <dbReference type="ARBA" id="ARBA00022833"/>
    </source>
</evidence>
<dbReference type="SMART" id="SM00355">
    <property type="entry name" value="ZnF_C2H2"/>
    <property type="match status" value="1"/>
</dbReference>
<dbReference type="Gene3D" id="1.10.287.110">
    <property type="entry name" value="DnaJ domain"/>
    <property type="match status" value="1"/>
</dbReference>
<dbReference type="VEuPathDB" id="TriTrypDB:LpyrH10_10_2730"/>
<accession>A0A0N0DV34</accession>
<dbReference type="Proteomes" id="UP000037923">
    <property type="component" value="Unassembled WGS sequence"/>
</dbReference>
<comment type="caution">
    <text evidence="8">The sequence shown here is derived from an EMBL/GenBank/DDBJ whole genome shotgun (WGS) entry which is preliminary data.</text>
</comment>
<dbReference type="OrthoDB" id="552049at2759"/>
<reference evidence="8 9" key="1">
    <citation type="submission" date="2015-07" db="EMBL/GenBank/DDBJ databases">
        <title>High-quality genome of monoxenous trypanosomatid Leptomonas pyrrhocoris.</title>
        <authorList>
            <person name="Flegontov P."/>
            <person name="Butenko A."/>
            <person name="Firsov S."/>
            <person name="Vlcek C."/>
            <person name="Logacheva M.D."/>
            <person name="Field M."/>
            <person name="Filatov D."/>
            <person name="Flegontova O."/>
            <person name="Gerasimov E."/>
            <person name="Jackson A.P."/>
            <person name="Kelly S."/>
            <person name="Opperdoes F."/>
            <person name="O'Reilly A."/>
            <person name="Votypka J."/>
            <person name="Yurchenko V."/>
            <person name="Lukes J."/>
        </authorList>
    </citation>
    <scope>NUCLEOTIDE SEQUENCE [LARGE SCALE GENOMIC DNA]</scope>
    <source>
        <strain evidence="8">H10</strain>
    </source>
</reference>